<dbReference type="PANTHER" id="PTHR43340:SF1">
    <property type="entry name" value="HYPOXANTHINE PHOSPHORIBOSYLTRANSFERASE"/>
    <property type="match status" value="1"/>
</dbReference>
<comment type="similarity">
    <text evidence="6 16">Belongs to the purine/pyrimidine phosphoribosyltransferase family.</text>
</comment>
<evidence type="ECO:0000256" key="8">
    <source>
        <dbReference type="ARBA" id="ARBA00022676"/>
    </source>
</evidence>
<dbReference type="GO" id="GO:0006166">
    <property type="term" value="P:purine ribonucleoside salvage"/>
    <property type="evidence" value="ECO:0007669"/>
    <property type="project" value="UniProtKB-KW"/>
</dbReference>
<keyword evidence="19" id="KW-1185">Reference proteome</keyword>
<evidence type="ECO:0000256" key="14">
    <source>
        <dbReference type="ARBA" id="ARBA00048811"/>
    </source>
</evidence>
<dbReference type="GO" id="GO:0004422">
    <property type="term" value="F:hypoxanthine phosphoribosyltransferase activity"/>
    <property type="evidence" value="ECO:0007669"/>
    <property type="project" value="InterPro"/>
</dbReference>
<reference evidence="18 19" key="1">
    <citation type="journal article" date="2019" name="Front. Microbiol.">
        <title>Thermoanaerosceptrum fracticalcis gen. nov. sp. nov., a Novel Fumarate-Fermenting Microorganism From a Deep Fractured Carbonate Aquifer of the US Great Basin.</title>
        <authorList>
            <person name="Hamilton-Brehm S.D."/>
            <person name="Stewart L.E."/>
            <person name="Zavarin M."/>
            <person name="Caldwell M."/>
            <person name="Lawson P.A."/>
            <person name="Onstott T.C."/>
            <person name="Grzymski J."/>
            <person name="Neveux I."/>
            <person name="Lollar B.S."/>
            <person name="Russell C.E."/>
            <person name="Moser D.P."/>
        </authorList>
    </citation>
    <scope>NUCLEOTIDE SEQUENCE [LARGE SCALE GENOMIC DNA]</scope>
    <source>
        <strain evidence="18 19">DRI-13</strain>
    </source>
</reference>
<keyword evidence="9 16" id="KW-0808">Transferase</keyword>
<comment type="subcellular location">
    <subcellularLocation>
        <location evidence="3 16">Cytoplasm</location>
    </subcellularLocation>
</comment>
<sequence length="179" mass="20421">MEENILKILFKEEEIQKRVKELGQQITGDYKDKDLFVIGILKGAVVFLSDLIREIKVPLQMDFMAVSSYGTSTHTSGVVRFLKDLELDIAGKDVLVVEDIVDTGLTLTYLKENLLARGPRSLKICTFLDKPSRRKIAITPDYNGYEIPDEFVVGYGLDYNEQYRHLPYIGVINPKPTYK</sequence>
<evidence type="ECO:0000256" key="3">
    <source>
        <dbReference type="ARBA" id="ARBA00004496"/>
    </source>
</evidence>
<evidence type="ECO:0000256" key="15">
    <source>
        <dbReference type="ARBA" id="ARBA00049402"/>
    </source>
</evidence>
<evidence type="ECO:0000259" key="17">
    <source>
        <dbReference type="Pfam" id="PF00156"/>
    </source>
</evidence>
<dbReference type="RefSeq" id="WP_034422110.1">
    <property type="nucleotide sequence ID" value="NZ_CP045798.1"/>
</dbReference>
<dbReference type="Proteomes" id="UP000515847">
    <property type="component" value="Chromosome"/>
</dbReference>
<keyword evidence="11 16" id="KW-0660">Purine salvage</keyword>
<dbReference type="Gene3D" id="3.40.50.2020">
    <property type="match status" value="1"/>
</dbReference>
<keyword evidence="8 16" id="KW-0328">Glycosyltransferase</keyword>
<dbReference type="EMBL" id="CP045798">
    <property type="protein sequence ID" value="QNB46533.1"/>
    <property type="molecule type" value="Genomic_DNA"/>
</dbReference>
<evidence type="ECO:0000256" key="6">
    <source>
        <dbReference type="ARBA" id="ARBA00008391"/>
    </source>
</evidence>
<evidence type="ECO:0000256" key="10">
    <source>
        <dbReference type="ARBA" id="ARBA00022723"/>
    </source>
</evidence>
<dbReference type="CDD" id="cd06223">
    <property type="entry name" value="PRTases_typeI"/>
    <property type="match status" value="1"/>
</dbReference>
<evidence type="ECO:0000256" key="1">
    <source>
        <dbReference type="ARBA" id="ARBA00001946"/>
    </source>
</evidence>
<comment type="catalytic activity">
    <reaction evidence="14">
        <text>GMP + diphosphate = guanine + 5-phospho-alpha-D-ribose 1-diphosphate</text>
        <dbReference type="Rhea" id="RHEA:25424"/>
        <dbReference type="ChEBI" id="CHEBI:16235"/>
        <dbReference type="ChEBI" id="CHEBI:33019"/>
        <dbReference type="ChEBI" id="CHEBI:58017"/>
        <dbReference type="ChEBI" id="CHEBI:58115"/>
        <dbReference type="EC" id="2.4.2.8"/>
    </reaction>
    <physiologicalReaction direction="right-to-left" evidence="14">
        <dbReference type="Rhea" id="RHEA:25426"/>
    </physiologicalReaction>
</comment>
<proteinExistence type="inferred from homology"/>
<keyword evidence="10 16" id="KW-0479">Metal-binding</keyword>
<keyword evidence="7 16" id="KW-0963">Cytoplasm</keyword>
<dbReference type="NCBIfam" id="TIGR01203">
    <property type="entry name" value="HGPRTase"/>
    <property type="match status" value="1"/>
</dbReference>
<dbReference type="GO" id="GO:0052657">
    <property type="term" value="F:guanine phosphoribosyltransferase activity"/>
    <property type="evidence" value="ECO:0007669"/>
    <property type="project" value="UniProtKB-ARBA"/>
</dbReference>
<dbReference type="GO" id="GO:0000287">
    <property type="term" value="F:magnesium ion binding"/>
    <property type="evidence" value="ECO:0007669"/>
    <property type="project" value="TreeGrafter"/>
</dbReference>
<dbReference type="GO" id="GO:0005829">
    <property type="term" value="C:cytosol"/>
    <property type="evidence" value="ECO:0007669"/>
    <property type="project" value="TreeGrafter"/>
</dbReference>
<evidence type="ECO:0000256" key="4">
    <source>
        <dbReference type="ARBA" id="ARBA00004669"/>
    </source>
</evidence>
<dbReference type="InterPro" id="IPR050408">
    <property type="entry name" value="HGPRT"/>
</dbReference>
<dbReference type="AlphaFoldDB" id="A0A7G6E379"/>
<evidence type="ECO:0000256" key="12">
    <source>
        <dbReference type="ARBA" id="ARBA00022741"/>
    </source>
</evidence>
<dbReference type="KEGG" id="tfr:BR63_09550"/>
<evidence type="ECO:0000313" key="18">
    <source>
        <dbReference type="EMBL" id="QNB46533.1"/>
    </source>
</evidence>
<comment type="cofactor">
    <cofactor evidence="1 16">
        <name>Mg(2+)</name>
        <dbReference type="ChEBI" id="CHEBI:18420"/>
    </cofactor>
</comment>
<comment type="pathway">
    <text evidence="5">Purine metabolism; GMP biosynthesis via salvage pathway; GMP from guanine: step 1/1.</text>
</comment>
<comment type="function">
    <text evidence="2">Purine salvage pathway enzyme that catalyzes the transfer of the ribosyl-5-phosphate group from 5-phospho-alpha-D-ribose 1-diphosphate (PRPP) to the N9 position of the 6-oxopurines hypoxanthine and guanine to form the corresponding ribonucleotides IMP (inosine 5'-monophosphate) and GMP (guanosine 5'-monophosphate), with the release of PPi.</text>
</comment>
<keyword evidence="13 16" id="KW-0460">Magnesium</keyword>
<evidence type="ECO:0000256" key="16">
    <source>
        <dbReference type="RuleBase" id="RU364099"/>
    </source>
</evidence>
<dbReference type="GO" id="GO:0006178">
    <property type="term" value="P:guanine salvage"/>
    <property type="evidence" value="ECO:0007669"/>
    <property type="project" value="TreeGrafter"/>
</dbReference>
<evidence type="ECO:0000256" key="7">
    <source>
        <dbReference type="ARBA" id="ARBA00022490"/>
    </source>
</evidence>
<dbReference type="UniPathway" id="UPA00591">
    <property type="reaction ID" value="UER00648"/>
</dbReference>
<keyword evidence="12 16" id="KW-0547">Nucleotide-binding</keyword>
<accession>A0A7G6E379</accession>
<dbReference type="OrthoDB" id="9802824at2"/>
<evidence type="ECO:0000256" key="9">
    <source>
        <dbReference type="ARBA" id="ARBA00022679"/>
    </source>
</evidence>
<feature type="domain" description="Phosphoribosyltransferase" evidence="17">
    <location>
        <begin position="11"/>
        <end position="159"/>
    </location>
</feature>
<gene>
    <name evidence="18" type="primary">hpt</name>
    <name evidence="18" type="ORF">BR63_09550</name>
</gene>
<evidence type="ECO:0000313" key="19">
    <source>
        <dbReference type="Proteomes" id="UP000515847"/>
    </source>
</evidence>
<comment type="catalytic activity">
    <reaction evidence="15">
        <text>IMP + diphosphate = hypoxanthine + 5-phospho-alpha-D-ribose 1-diphosphate</text>
        <dbReference type="Rhea" id="RHEA:17973"/>
        <dbReference type="ChEBI" id="CHEBI:17368"/>
        <dbReference type="ChEBI" id="CHEBI:33019"/>
        <dbReference type="ChEBI" id="CHEBI:58017"/>
        <dbReference type="ChEBI" id="CHEBI:58053"/>
        <dbReference type="EC" id="2.4.2.8"/>
    </reaction>
    <physiologicalReaction direction="right-to-left" evidence="15">
        <dbReference type="Rhea" id="RHEA:17975"/>
    </physiologicalReaction>
</comment>
<dbReference type="SUPFAM" id="SSF53271">
    <property type="entry name" value="PRTase-like"/>
    <property type="match status" value="1"/>
</dbReference>
<protein>
    <recommendedName>
        <fullName evidence="16">Hypoxanthine phosphoribosyltransferase</fullName>
        <ecNumber evidence="16">2.4.2.8</ecNumber>
    </recommendedName>
</protein>
<dbReference type="InterPro" id="IPR029057">
    <property type="entry name" value="PRTase-like"/>
</dbReference>
<dbReference type="GO" id="GO:0000166">
    <property type="term" value="F:nucleotide binding"/>
    <property type="evidence" value="ECO:0007669"/>
    <property type="project" value="UniProtKB-KW"/>
</dbReference>
<dbReference type="GO" id="GO:0032264">
    <property type="term" value="P:IMP salvage"/>
    <property type="evidence" value="ECO:0007669"/>
    <property type="project" value="UniProtKB-UniPathway"/>
</dbReference>
<evidence type="ECO:0000256" key="11">
    <source>
        <dbReference type="ARBA" id="ARBA00022726"/>
    </source>
</evidence>
<evidence type="ECO:0000256" key="13">
    <source>
        <dbReference type="ARBA" id="ARBA00022842"/>
    </source>
</evidence>
<dbReference type="GO" id="GO:0046100">
    <property type="term" value="P:hypoxanthine metabolic process"/>
    <property type="evidence" value="ECO:0007669"/>
    <property type="project" value="TreeGrafter"/>
</dbReference>
<dbReference type="EC" id="2.4.2.8" evidence="16"/>
<dbReference type="InterPro" id="IPR000836">
    <property type="entry name" value="PRTase_dom"/>
</dbReference>
<dbReference type="PANTHER" id="PTHR43340">
    <property type="entry name" value="HYPOXANTHINE-GUANINE PHOSPHORIBOSYLTRANSFERASE"/>
    <property type="match status" value="1"/>
</dbReference>
<evidence type="ECO:0000256" key="5">
    <source>
        <dbReference type="ARBA" id="ARBA00004676"/>
    </source>
</evidence>
<dbReference type="Pfam" id="PF00156">
    <property type="entry name" value="Pribosyltran"/>
    <property type="match status" value="1"/>
</dbReference>
<dbReference type="InterPro" id="IPR005904">
    <property type="entry name" value="Hxn_phspho_trans"/>
</dbReference>
<comment type="pathway">
    <text evidence="4 16">Purine metabolism; IMP biosynthesis via salvage pathway; IMP from hypoxanthine: step 1/1.</text>
</comment>
<dbReference type="GO" id="GO:0032263">
    <property type="term" value="P:GMP salvage"/>
    <property type="evidence" value="ECO:0007669"/>
    <property type="project" value="TreeGrafter"/>
</dbReference>
<dbReference type="FunFam" id="3.40.50.2020:FF:000006">
    <property type="entry name" value="Hypoxanthine phosphoribosyltransferase"/>
    <property type="match status" value="1"/>
</dbReference>
<name>A0A7G6E379_THEFR</name>
<organism evidence="18 19">
    <name type="scientific">Thermanaerosceptrum fracticalcis</name>
    <dbReference type="NCBI Taxonomy" id="1712410"/>
    <lineage>
        <taxon>Bacteria</taxon>
        <taxon>Bacillati</taxon>
        <taxon>Bacillota</taxon>
        <taxon>Clostridia</taxon>
        <taxon>Eubacteriales</taxon>
        <taxon>Peptococcaceae</taxon>
        <taxon>Thermanaerosceptrum</taxon>
    </lineage>
</organism>
<evidence type="ECO:0000256" key="2">
    <source>
        <dbReference type="ARBA" id="ARBA00002049"/>
    </source>
</evidence>